<dbReference type="VEuPathDB" id="FungiDB:ATEG_10102"/>
<feature type="chain" id="PRO_5004170038" evidence="1">
    <location>
        <begin position="19"/>
        <end position="114"/>
    </location>
</feature>
<dbReference type="AlphaFoldDB" id="Q0C882"/>
<dbReference type="GeneID" id="4319470"/>
<organism evidence="2 3">
    <name type="scientific">Aspergillus terreus (strain NIH 2624 / FGSC A1156)</name>
    <dbReference type="NCBI Taxonomy" id="341663"/>
    <lineage>
        <taxon>Eukaryota</taxon>
        <taxon>Fungi</taxon>
        <taxon>Dikarya</taxon>
        <taxon>Ascomycota</taxon>
        <taxon>Pezizomycotina</taxon>
        <taxon>Eurotiomycetes</taxon>
        <taxon>Eurotiomycetidae</taxon>
        <taxon>Eurotiales</taxon>
        <taxon>Aspergillaceae</taxon>
        <taxon>Aspergillus</taxon>
        <taxon>Aspergillus subgen. Circumdati</taxon>
    </lineage>
</organism>
<sequence length="114" mass="11971">MRFSVLAIATLFASGSMAQNDCKPYALYCGWALGDKMNWSGIPDAQALWVCDSSGQSASYYTHCKNGCIPDESGNAKCDIRTAATATPSTTCATKPGEKTGTATPPHTGYMGAF</sequence>
<name>Q0C882_ASPTN</name>
<proteinExistence type="predicted"/>
<gene>
    <name evidence="2" type="ORF">ATEG_10102</name>
</gene>
<evidence type="ECO:0000313" key="3">
    <source>
        <dbReference type="Proteomes" id="UP000007963"/>
    </source>
</evidence>
<feature type="signal peptide" evidence="1">
    <location>
        <begin position="1"/>
        <end position="18"/>
    </location>
</feature>
<reference evidence="3" key="1">
    <citation type="submission" date="2005-09" db="EMBL/GenBank/DDBJ databases">
        <title>Annotation of the Aspergillus terreus NIH2624 genome.</title>
        <authorList>
            <person name="Birren B.W."/>
            <person name="Lander E.S."/>
            <person name="Galagan J.E."/>
            <person name="Nusbaum C."/>
            <person name="Devon K."/>
            <person name="Henn M."/>
            <person name="Ma L.-J."/>
            <person name="Jaffe D.B."/>
            <person name="Butler J."/>
            <person name="Alvarez P."/>
            <person name="Gnerre S."/>
            <person name="Grabherr M."/>
            <person name="Kleber M."/>
            <person name="Mauceli E.W."/>
            <person name="Brockman W."/>
            <person name="Rounsley S."/>
            <person name="Young S.K."/>
            <person name="LaButti K."/>
            <person name="Pushparaj V."/>
            <person name="DeCaprio D."/>
            <person name="Crawford M."/>
            <person name="Koehrsen M."/>
            <person name="Engels R."/>
            <person name="Montgomery P."/>
            <person name="Pearson M."/>
            <person name="Howarth C."/>
            <person name="Larson L."/>
            <person name="Luoma S."/>
            <person name="White J."/>
            <person name="Alvarado L."/>
            <person name="Kodira C.D."/>
            <person name="Zeng Q."/>
            <person name="Oleary S."/>
            <person name="Yandava C."/>
            <person name="Denning D.W."/>
            <person name="Nierman W.C."/>
            <person name="Milne T."/>
            <person name="Madden K."/>
        </authorList>
    </citation>
    <scope>NUCLEOTIDE SEQUENCE [LARGE SCALE GENOMIC DNA]</scope>
    <source>
        <strain evidence="3">NIH 2624 / FGSC A1156</strain>
    </source>
</reference>
<dbReference type="Proteomes" id="UP000007963">
    <property type="component" value="Unassembled WGS sequence"/>
</dbReference>
<dbReference type="EMBL" id="CH476609">
    <property type="protein sequence ID" value="EAU29551.1"/>
    <property type="molecule type" value="Genomic_DNA"/>
</dbReference>
<protein>
    <submittedName>
        <fullName evidence="2">Uncharacterized protein</fullName>
    </submittedName>
</protein>
<accession>Q0C882</accession>
<dbReference type="HOGENOM" id="CLU_2120623_0_0_1"/>
<evidence type="ECO:0000256" key="1">
    <source>
        <dbReference type="SAM" id="SignalP"/>
    </source>
</evidence>
<evidence type="ECO:0000313" key="2">
    <source>
        <dbReference type="EMBL" id="EAU29551.1"/>
    </source>
</evidence>
<dbReference type="RefSeq" id="XP_001209404.1">
    <property type="nucleotide sequence ID" value="XM_001209404.1"/>
</dbReference>
<keyword evidence="1" id="KW-0732">Signal</keyword>